<evidence type="ECO:0000313" key="2">
    <source>
        <dbReference type="Proteomes" id="UP000695007"/>
    </source>
</evidence>
<dbReference type="GeneID" id="105359238"/>
<protein>
    <submittedName>
        <fullName evidence="3">Uncharacterized protein LOC105359238 isoform X3</fullName>
    </submittedName>
</protein>
<evidence type="ECO:0000313" key="3">
    <source>
        <dbReference type="RefSeq" id="XP_011494074.1"/>
    </source>
</evidence>
<organism evidence="2 3">
    <name type="scientific">Ceratosolen solmsi marchali</name>
    <dbReference type="NCBI Taxonomy" id="326594"/>
    <lineage>
        <taxon>Eukaryota</taxon>
        <taxon>Metazoa</taxon>
        <taxon>Ecdysozoa</taxon>
        <taxon>Arthropoda</taxon>
        <taxon>Hexapoda</taxon>
        <taxon>Insecta</taxon>
        <taxon>Pterygota</taxon>
        <taxon>Neoptera</taxon>
        <taxon>Endopterygota</taxon>
        <taxon>Hymenoptera</taxon>
        <taxon>Apocrita</taxon>
        <taxon>Proctotrupomorpha</taxon>
        <taxon>Chalcidoidea</taxon>
        <taxon>Agaonidae</taxon>
        <taxon>Agaoninae</taxon>
        <taxon>Ceratosolen</taxon>
    </lineage>
</organism>
<feature type="signal peptide" evidence="1">
    <location>
        <begin position="1"/>
        <end position="17"/>
    </location>
</feature>
<dbReference type="AlphaFoldDB" id="A0AAJ6VKM1"/>
<reference evidence="3" key="1">
    <citation type="submission" date="2025-08" db="UniProtKB">
        <authorList>
            <consortium name="RefSeq"/>
        </authorList>
    </citation>
    <scope>IDENTIFICATION</scope>
</reference>
<evidence type="ECO:0000256" key="1">
    <source>
        <dbReference type="SAM" id="SignalP"/>
    </source>
</evidence>
<proteinExistence type="predicted"/>
<accession>A0AAJ6VKM1</accession>
<dbReference type="Proteomes" id="UP000695007">
    <property type="component" value="Unplaced"/>
</dbReference>
<name>A0AAJ6VKM1_9HYME</name>
<feature type="chain" id="PRO_5042599319" evidence="1">
    <location>
        <begin position="18"/>
        <end position="85"/>
    </location>
</feature>
<keyword evidence="1" id="KW-0732">Signal</keyword>
<gene>
    <name evidence="3" type="primary">LOC105359238</name>
</gene>
<sequence>MILLLILIIILFVKVNRLTTDDSNQLGRQANMMAEFCYTNPTIVPGEELSRRGFSMYSGSDNFIDDYGIRSNKYAGPHHETRSKF</sequence>
<dbReference type="RefSeq" id="XP_011494074.1">
    <property type="nucleotide sequence ID" value="XM_011495772.1"/>
</dbReference>
<keyword evidence="2" id="KW-1185">Reference proteome</keyword>